<evidence type="ECO:0000313" key="5">
    <source>
        <dbReference type="Proteomes" id="UP000007523"/>
    </source>
</evidence>
<name>H6NL98_9BACL</name>
<dbReference type="Pfam" id="PF02625">
    <property type="entry name" value="XdhC_CoxI"/>
    <property type="match status" value="1"/>
</dbReference>
<dbReference type="AlphaFoldDB" id="H6NL98"/>
<evidence type="ECO:0000259" key="3">
    <source>
        <dbReference type="Pfam" id="PF13478"/>
    </source>
</evidence>
<dbReference type="EMBL" id="CP003235">
    <property type="protein sequence ID" value="AFC30280.1"/>
    <property type="molecule type" value="Genomic_DNA"/>
</dbReference>
<dbReference type="Gene3D" id="3.40.50.720">
    <property type="entry name" value="NAD(P)-binding Rossmann-like Domain"/>
    <property type="match status" value="1"/>
</dbReference>
<accession>H6NL98</accession>
<dbReference type="InterPro" id="IPR052698">
    <property type="entry name" value="MoCofactor_Util/Proc"/>
</dbReference>
<reference evidence="4 5" key="1">
    <citation type="journal article" date="2012" name="J. Bacteriol.">
        <title>Complete Genome Sequence of Paenibacillus mucilaginosus 3016, a Bacterium Functional as Microbial Fertilizer.</title>
        <authorList>
            <person name="Ma M."/>
            <person name="Wang Z."/>
            <person name="Li L."/>
            <person name="Jiang X."/>
            <person name="Guan D."/>
            <person name="Cao F."/>
            <person name="Chen H."/>
            <person name="Wang X."/>
            <person name="Shen D."/>
            <person name="Du B."/>
            <person name="Li J."/>
        </authorList>
    </citation>
    <scope>NUCLEOTIDE SEQUENCE [LARGE SCALE GENOMIC DNA]</scope>
    <source>
        <strain evidence="4 5">3016</strain>
    </source>
</reference>
<dbReference type="Proteomes" id="UP000007523">
    <property type="component" value="Chromosome"/>
</dbReference>
<feature type="region of interest" description="Disordered" evidence="1">
    <location>
        <begin position="319"/>
        <end position="347"/>
    </location>
</feature>
<dbReference type="HOGENOM" id="CLU_041115_1_1_9"/>
<feature type="domain" description="XdhC- CoxI" evidence="2">
    <location>
        <begin position="14"/>
        <end position="77"/>
    </location>
</feature>
<proteinExistence type="predicted"/>
<dbReference type="PANTHER" id="PTHR30388">
    <property type="entry name" value="ALDEHYDE OXIDOREDUCTASE MOLYBDENUM COFACTOR ASSEMBLY PROTEIN"/>
    <property type="match status" value="1"/>
</dbReference>
<evidence type="ECO:0000256" key="1">
    <source>
        <dbReference type="SAM" id="MobiDB-lite"/>
    </source>
</evidence>
<keyword evidence="5" id="KW-1185">Reference proteome</keyword>
<dbReference type="PANTHER" id="PTHR30388:SF6">
    <property type="entry name" value="XANTHINE DEHYDROGENASE SUBUNIT A-RELATED"/>
    <property type="match status" value="1"/>
</dbReference>
<organism evidence="4 5">
    <name type="scientific">Paenibacillus mucilaginosus 3016</name>
    <dbReference type="NCBI Taxonomy" id="1116391"/>
    <lineage>
        <taxon>Bacteria</taxon>
        <taxon>Bacillati</taxon>
        <taxon>Bacillota</taxon>
        <taxon>Bacilli</taxon>
        <taxon>Bacillales</taxon>
        <taxon>Paenibacillaceae</taxon>
        <taxon>Paenibacillus</taxon>
    </lineage>
</organism>
<protein>
    <submittedName>
        <fullName evidence="4">Putative xanthine dehydrogenase</fullName>
    </submittedName>
</protein>
<dbReference type="RefSeq" id="WP_014370275.1">
    <property type="nucleotide sequence ID" value="NC_016935.1"/>
</dbReference>
<dbReference type="InterPro" id="IPR027051">
    <property type="entry name" value="XdhC_Rossmann_dom"/>
</dbReference>
<evidence type="ECO:0000259" key="2">
    <source>
        <dbReference type="Pfam" id="PF02625"/>
    </source>
</evidence>
<dbReference type="STRING" id="1116391.PM3016_3443"/>
<dbReference type="Pfam" id="PF13478">
    <property type="entry name" value="XdhC_C"/>
    <property type="match status" value="1"/>
</dbReference>
<sequence length="361" mass="40398">MEMHGLVEVLFRTPHRAVLATVMEVEGHAYRKAGASMLLLENGSRYGSISPGCLESDLSDRVEGLLRSGGAEMVEYDMRPADDFSWGEAIGCGGMIRVLLEPVHGMLLHVLLEVKRRLDRGQEAGLLRSFVSSYTQAEYKLTEGEPNAAGDAAVLKMEDGVLRLVSSYTPRPRLLLFGASDDAVPVVELAQKSGFRVTVADWREGLCTSLRFPRASRVIGQPERIVERLQLTERDYVLIMSHHYPHDAKLLELLLPNQYKYVGVMGSISRTERLLGGRPAPDWLHYPVGLAIRAAGPEEIAISIAAQLIEVRRKSTEPRTEEWKGCESNGYLSRGRRGHKNGRFQAFHPPGRHWKIRRLRP</sequence>
<gene>
    <name evidence="4" type="ORF">PM3016_3443</name>
</gene>
<feature type="domain" description="XdhC Rossmann" evidence="3">
    <location>
        <begin position="174"/>
        <end position="308"/>
    </location>
</feature>
<evidence type="ECO:0000313" key="4">
    <source>
        <dbReference type="EMBL" id="AFC30280.1"/>
    </source>
</evidence>
<dbReference type="KEGG" id="pmq:PM3016_3443"/>
<dbReference type="InterPro" id="IPR003777">
    <property type="entry name" value="XdhC_CoxI"/>
</dbReference>